<dbReference type="EMBL" id="MGGM01000006">
    <property type="protein sequence ID" value="OGM29985.1"/>
    <property type="molecule type" value="Genomic_DNA"/>
</dbReference>
<accession>A0A1F7YTZ7</accession>
<dbReference type="InterPro" id="IPR002915">
    <property type="entry name" value="DeoC/FbaB/LacD_aldolase"/>
</dbReference>
<dbReference type="Proteomes" id="UP000177263">
    <property type="component" value="Unassembled WGS sequence"/>
</dbReference>
<evidence type="ECO:0000313" key="4">
    <source>
        <dbReference type="Proteomes" id="UP000177263"/>
    </source>
</evidence>
<dbReference type="PANTHER" id="PTHR39340:SF1">
    <property type="entry name" value="SULFOFRUCTOSEPHOSPHATE ALDOLASE"/>
    <property type="match status" value="1"/>
</dbReference>
<dbReference type="SUPFAM" id="SSF51569">
    <property type="entry name" value="Aldolase"/>
    <property type="match status" value="1"/>
</dbReference>
<name>A0A1F7YTZ7_9BACT</name>
<evidence type="ECO:0000256" key="2">
    <source>
        <dbReference type="ARBA" id="ARBA00023239"/>
    </source>
</evidence>
<dbReference type="AlphaFoldDB" id="A0A1F7YTZ7"/>
<dbReference type="PANTHER" id="PTHR39340">
    <property type="entry name" value="SULFOFRUCTOSEPHOSPHATE ALDOLASE"/>
    <property type="match status" value="1"/>
</dbReference>
<sequence length="278" mass="31276">MNTAQFAREGSYLMFALDHRGSFEKMFNSKNPDDLKQKAIASKQALIEATKEVMSGILIDPEYGYPAYNNVFTNGGPPFLLCVEKSGYTDTNGERITELEYDISKLKERGASGVKLLIYFNPFVGSAGVQLETARKVLADAHMNELPLFLEIVTYKSPQDVEGANLSVESLKMFLGEGIRPDVFKLEYPGGKEECHRIDELVGTKTPWILLTRGAEFDTFFEQLKDAVVAGADGFLAGRALWQEYFTLEDENQKNEFLHTTLVDRFKKISEVVRQAKQ</sequence>
<protein>
    <recommendedName>
        <fullName evidence="5">Tagatose-bisphosphate aldolase</fullName>
    </recommendedName>
</protein>
<dbReference type="InterPro" id="IPR013785">
    <property type="entry name" value="Aldolase_TIM"/>
</dbReference>
<organism evidence="3 4">
    <name type="scientific">Candidatus Woesebacteria bacterium RIFCSPHIGHO2_01_FULL_41_10</name>
    <dbReference type="NCBI Taxonomy" id="1802500"/>
    <lineage>
        <taxon>Bacteria</taxon>
        <taxon>Candidatus Woeseibacteriota</taxon>
    </lineage>
</organism>
<evidence type="ECO:0000256" key="1">
    <source>
        <dbReference type="ARBA" id="ARBA00008679"/>
    </source>
</evidence>
<dbReference type="STRING" id="1802500.A2801_00505"/>
<evidence type="ECO:0000313" key="3">
    <source>
        <dbReference type="EMBL" id="OGM29985.1"/>
    </source>
</evidence>
<proteinExistence type="inferred from homology"/>
<gene>
    <name evidence="3" type="ORF">A2801_00505</name>
</gene>
<comment type="similarity">
    <text evidence="1">Belongs to the aldolase LacD family.</text>
</comment>
<keyword evidence="2" id="KW-0456">Lyase</keyword>
<dbReference type="InterPro" id="IPR050552">
    <property type="entry name" value="LacD_aldolase"/>
</dbReference>
<dbReference type="GO" id="GO:1902777">
    <property type="term" value="P:6-sulfoquinovose(1-) catabolic process"/>
    <property type="evidence" value="ECO:0007669"/>
    <property type="project" value="TreeGrafter"/>
</dbReference>
<comment type="caution">
    <text evidence="3">The sequence shown here is derived from an EMBL/GenBank/DDBJ whole genome shotgun (WGS) entry which is preliminary data.</text>
</comment>
<dbReference type="SMART" id="SM01133">
    <property type="entry name" value="DeoC"/>
    <property type="match status" value="1"/>
</dbReference>
<dbReference type="Gene3D" id="3.20.20.70">
    <property type="entry name" value="Aldolase class I"/>
    <property type="match status" value="1"/>
</dbReference>
<reference evidence="3 4" key="1">
    <citation type="journal article" date="2016" name="Nat. Commun.">
        <title>Thousands of microbial genomes shed light on interconnected biogeochemical processes in an aquifer system.</title>
        <authorList>
            <person name="Anantharaman K."/>
            <person name="Brown C.T."/>
            <person name="Hug L.A."/>
            <person name="Sharon I."/>
            <person name="Castelle C.J."/>
            <person name="Probst A.J."/>
            <person name="Thomas B.C."/>
            <person name="Singh A."/>
            <person name="Wilkins M.J."/>
            <person name="Karaoz U."/>
            <person name="Brodie E.L."/>
            <person name="Williams K.H."/>
            <person name="Hubbard S.S."/>
            <person name="Banfield J.F."/>
        </authorList>
    </citation>
    <scope>NUCLEOTIDE SEQUENCE [LARGE SCALE GENOMIC DNA]</scope>
</reference>
<evidence type="ECO:0008006" key="5">
    <source>
        <dbReference type="Google" id="ProtNLM"/>
    </source>
</evidence>
<dbReference type="GO" id="GO:0061595">
    <property type="term" value="F:6-deoxy-6-sulfofructose-1-phosphate aldolase activity"/>
    <property type="evidence" value="ECO:0007669"/>
    <property type="project" value="TreeGrafter"/>
</dbReference>
<dbReference type="Pfam" id="PF01791">
    <property type="entry name" value="DeoC"/>
    <property type="match status" value="1"/>
</dbReference>